<dbReference type="InterPro" id="IPR052159">
    <property type="entry name" value="Competence_DNA_uptake"/>
</dbReference>
<keyword evidence="1" id="KW-0378">Hydrolase</keyword>
<dbReference type="InterPro" id="IPR036866">
    <property type="entry name" value="RibonucZ/Hydroxyglut_hydro"/>
</dbReference>
<dbReference type="GO" id="GO:0016787">
    <property type="term" value="F:hydrolase activity"/>
    <property type="evidence" value="ECO:0007669"/>
    <property type="project" value="UniProtKB-KW"/>
</dbReference>
<name>A0AAD1APJ3_LACCA</name>
<dbReference type="SUPFAM" id="SSF56281">
    <property type="entry name" value="Metallo-hydrolase/oxidoreductase"/>
    <property type="match status" value="1"/>
</dbReference>
<accession>A0AAD1APJ3</accession>
<dbReference type="AlphaFoldDB" id="A0AAD1APJ3"/>
<dbReference type="PANTHER" id="PTHR30619:SF1">
    <property type="entry name" value="RECOMBINATION PROTEIN 2"/>
    <property type="match status" value="1"/>
</dbReference>
<gene>
    <name evidence="1" type="ORF">LBCZ_1170</name>
</gene>
<evidence type="ECO:0000313" key="2">
    <source>
        <dbReference type="Proteomes" id="UP000015560"/>
    </source>
</evidence>
<reference evidence="1 2" key="1">
    <citation type="journal article" date="2013" name="PLoS ONE">
        <title>Genomic Adaptation of the Lactobacillus casei Group.</title>
        <authorList>
            <person name="Toh H."/>
            <person name="Oshima K."/>
            <person name="Nakano A."/>
            <person name="Takahata M."/>
            <person name="Murakami M."/>
            <person name="Takaki T."/>
            <person name="Nishiyama H."/>
            <person name="Igimi S."/>
            <person name="Hattori M."/>
            <person name="Morita H."/>
        </authorList>
    </citation>
    <scope>NUCLEOTIDE SEQUENCE [LARGE SCALE GENOMIC DNA]</scope>
    <source>
        <strain evidence="1 2">ATCC 393</strain>
    </source>
</reference>
<evidence type="ECO:0000313" key="1">
    <source>
        <dbReference type="EMBL" id="BAN74338.1"/>
    </source>
</evidence>
<proteinExistence type="predicted"/>
<protein>
    <submittedName>
        <fullName evidence="1">Truncated hydrolase</fullName>
    </submittedName>
</protein>
<dbReference type="Proteomes" id="UP000015560">
    <property type="component" value="Chromosome"/>
</dbReference>
<sequence length="174" mass="19432">MIRKIRQRVAKVQIVTADQQLQVGPLQFQVLWPTVDARPNPRDKNADSIVLYGKIGKSNWLFTGDADQVIERSQVLPRQLKADFLKARHHGSKTSSDPAVVASLDLKTALISAGVANRYGHPHRETLETFAKAGVPAVSTHEQGMIWVESSPYRQEDELFSWLKIKESKSHAGP</sequence>
<dbReference type="EMBL" id="AP012544">
    <property type="protein sequence ID" value="BAN74338.1"/>
    <property type="molecule type" value="Genomic_DNA"/>
</dbReference>
<dbReference type="Gene3D" id="3.60.15.10">
    <property type="entry name" value="Ribonuclease Z/Hydroxyacylglutathione hydrolase-like"/>
    <property type="match status" value="1"/>
</dbReference>
<organism evidence="1 2">
    <name type="scientific">Lacticaseibacillus casei DSM 20011 = JCM 1134 = ATCC 393</name>
    <dbReference type="NCBI Taxonomy" id="1423732"/>
    <lineage>
        <taxon>Bacteria</taxon>
        <taxon>Bacillati</taxon>
        <taxon>Bacillota</taxon>
        <taxon>Bacilli</taxon>
        <taxon>Lactobacillales</taxon>
        <taxon>Lactobacillaceae</taxon>
        <taxon>Lacticaseibacillus</taxon>
    </lineage>
</organism>
<dbReference type="PANTHER" id="PTHR30619">
    <property type="entry name" value="DNA INTERNALIZATION/COMPETENCE PROTEIN COMEC/REC2"/>
    <property type="match status" value="1"/>
</dbReference>